<sequence length="236" mass="24928">MLHEVTEDGGLGFCHPVVPGLLPPGYHGPLVVAVDSNVLIDLQQHGAALMNDEPLPDRVAADVAYADELSGLVDLLNLWLLRDIRFVVTPRSKADAKKVTERFLERRLPSINAVADSLAFQVGNWSVPAPSHGPSPTPVGEVTGLPDGADRDLVLEAQAVGAHVFLTRDRLVLERAELAGPPMALLPPQGLAADLLAAGVQPLLGGTCDGDGCPYRDWGLPAPDMGKWGGLLSVLE</sequence>
<reference evidence="1" key="1">
    <citation type="submission" date="2020-03" db="EMBL/GenBank/DDBJ databases">
        <title>Molecular networking-based the target discovery of potent antiproliferative macrolactams: 5/6/7/16 polycyclic ansamycins and glycosylated trienomycin from Streptomyces cacaoi subsp. asoensis.</title>
        <authorList>
            <person name="Liu L.-L."/>
        </authorList>
    </citation>
    <scope>NUCLEOTIDE SEQUENCE [LARGE SCALE GENOMIC DNA]</scope>
    <source>
        <strain evidence="1">H2S5</strain>
    </source>
</reference>
<dbReference type="RefSeq" id="WP_171398573.1">
    <property type="nucleotide sequence ID" value="NZ_CP049838.1"/>
</dbReference>
<dbReference type="AlphaFoldDB" id="A0A6M4WYP0"/>
<protein>
    <recommendedName>
        <fullName evidence="3">PIN domain-containing protein</fullName>
    </recommendedName>
</protein>
<name>A0A6M4WYP0_9ACTN</name>
<dbReference type="EMBL" id="CP049838">
    <property type="protein sequence ID" value="QJT03096.1"/>
    <property type="molecule type" value="Genomic_DNA"/>
</dbReference>
<organism evidence="1 2">
    <name type="scientific">Streptomyces asoensis</name>
    <dbReference type="NCBI Taxonomy" id="249586"/>
    <lineage>
        <taxon>Bacteria</taxon>
        <taxon>Bacillati</taxon>
        <taxon>Actinomycetota</taxon>
        <taxon>Actinomycetes</taxon>
        <taxon>Kitasatosporales</taxon>
        <taxon>Streptomycetaceae</taxon>
        <taxon>Streptomyces</taxon>
    </lineage>
</organism>
<proteinExistence type="predicted"/>
<evidence type="ECO:0008006" key="3">
    <source>
        <dbReference type="Google" id="ProtNLM"/>
    </source>
</evidence>
<gene>
    <name evidence="1" type="ORF">G9272_24750</name>
</gene>
<evidence type="ECO:0000313" key="1">
    <source>
        <dbReference type="EMBL" id="QJT03096.1"/>
    </source>
</evidence>
<accession>A0A6M4WYP0</accession>
<keyword evidence="2" id="KW-1185">Reference proteome</keyword>
<evidence type="ECO:0000313" key="2">
    <source>
        <dbReference type="Proteomes" id="UP000502665"/>
    </source>
</evidence>
<dbReference type="Proteomes" id="UP000502665">
    <property type="component" value="Chromosome"/>
</dbReference>